<dbReference type="Pfam" id="PF18322">
    <property type="entry name" value="CLIP_1"/>
    <property type="match status" value="1"/>
</dbReference>
<evidence type="ECO:0000256" key="4">
    <source>
        <dbReference type="ARBA" id="ARBA00068096"/>
    </source>
</evidence>
<dbReference type="InterPro" id="IPR018114">
    <property type="entry name" value="TRYPSIN_HIS"/>
</dbReference>
<feature type="domain" description="Peptidase S1" evidence="7">
    <location>
        <begin position="105"/>
        <end position="345"/>
    </location>
</feature>
<evidence type="ECO:0000256" key="6">
    <source>
        <dbReference type="SAM" id="SignalP"/>
    </source>
</evidence>
<dbReference type="Proteomes" id="UP001154078">
    <property type="component" value="Chromosome 7"/>
</dbReference>
<reference evidence="8" key="1">
    <citation type="submission" date="2021-12" db="EMBL/GenBank/DDBJ databases">
        <authorList>
            <person name="King R."/>
        </authorList>
    </citation>
    <scope>NUCLEOTIDE SEQUENCE</scope>
</reference>
<dbReference type="CDD" id="cd00190">
    <property type="entry name" value="Tryp_SPc"/>
    <property type="match status" value="1"/>
</dbReference>
<evidence type="ECO:0000313" key="8">
    <source>
        <dbReference type="EMBL" id="CAH0561385.1"/>
    </source>
</evidence>
<dbReference type="AlphaFoldDB" id="A0A9P0FN12"/>
<dbReference type="InterPro" id="IPR009003">
    <property type="entry name" value="Peptidase_S1_PA"/>
</dbReference>
<evidence type="ECO:0000256" key="3">
    <source>
        <dbReference type="ARBA" id="ARBA00023157"/>
    </source>
</evidence>
<dbReference type="InterPro" id="IPR043504">
    <property type="entry name" value="Peptidase_S1_PA_chymotrypsin"/>
</dbReference>
<feature type="signal peptide" evidence="6">
    <location>
        <begin position="1"/>
        <end position="18"/>
    </location>
</feature>
<dbReference type="PANTHER" id="PTHR24258">
    <property type="entry name" value="SERINE PROTEASE-RELATED"/>
    <property type="match status" value="1"/>
</dbReference>
<sequence>MILFTLTIVFAFFIPCKAFSSNVDDNDYNDINTLQVCVCVPYWQCKEDFSGLIEEGVGIVDIRSLLNSNQSEPPCTGDFDVCCKIECGKRRSIPKAENKNIGFRIIGADNDATFGEFPWMLGVLQDKTYKCGASLIHPQVAVTAAHCVGGRRPYKVRAGEWNWLVKDEPLPHQDRITKKVVIHPQYNSGTLSNDIALLVLREPFKLMENVGVICLPPKHLHLESQNCVATGWGKNSHKKGSYQTTLKKVTLPLVPRSICLRSLQEAMLGPSFILHNSFLCAGGVGNKDTCKGDGGSPLICPVEGDMGKYQQVGIVSWGLTCGVINTPGVYVNVLVFRDWIDNVMTGEGFDTNVYKYY</sequence>
<dbReference type="EMBL" id="OV121138">
    <property type="protein sequence ID" value="CAH0561385.1"/>
    <property type="molecule type" value="Genomic_DNA"/>
</dbReference>
<protein>
    <recommendedName>
        <fullName evidence="4">Phenoloxidase-activating factor 2</fullName>
    </recommendedName>
    <alternativeName>
        <fullName evidence="5">Prophenoloxidase-activating factor II</fullName>
    </alternativeName>
</protein>
<dbReference type="InterPro" id="IPR001314">
    <property type="entry name" value="Peptidase_S1A"/>
</dbReference>
<dbReference type="PRINTS" id="PR00722">
    <property type="entry name" value="CHYMOTRYPSIN"/>
</dbReference>
<dbReference type="PANTHER" id="PTHR24258:SF129">
    <property type="entry name" value="LP15124P-RELATED"/>
    <property type="match status" value="1"/>
</dbReference>
<keyword evidence="2" id="KW-0964">Secreted</keyword>
<feature type="chain" id="PRO_5040347523" description="Phenoloxidase-activating factor 2" evidence="6">
    <location>
        <begin position="19"/>
        <end position="357"/>
    </location>
</feature>
<dbReference type="InterPro" id="IPR041515">
    <property type="entry name" value="PPAF-2-like_Clip"/>
</dbReference>
<accession>A0A9P0FN12</accession>
<evidence type="ECO:0000259" key="7">
    <source>
        <dbReference type="PROSITE" id="PS50240"/>
    </source>
</evidence>
<dbReference type="FunFam" id="2.40.10.10:FF:000038">
    <property type="entry name" value="Serine protease"/>
    <property type="match status" value="1"/>
</dbReference>
<dbReference type="OrthoDB" id="6261922at2759"/>
<dbReference type="GO" id="GO:0006508">
    <property type="term" value="P:proteolysis"/>
    <property type="evidence" value="ECO:0007669"/>
    <property type="project" value="InterPro"/>
</dbReference>
<comment type="subcellular location">
    <subcellularLocation>
        <location evidence="1">Secreted</location>
    </subcellularLocation>
</comment>
<evidence type="ECO:0000256" key="2">
    <source>
        <dbReference type="ARBA" id="ARBA00022525"/>
    </source>
</evidence>
<dbReference type="InterPro" id="IPR001254">
    <property type="entry name" value="Trypsin_dom"/>
</dbReference>
<gene>
    <name evidence="8" type="ORF">MELIAE_LOCUS10924</name>
</gene>
<dbReference type="GO" id="GO:0004252">
    <property type="term" value="F:serine-type endopeptidase activity"/>
    <property type="evidence" value="ECO:0007669"/>
    <property type="project" value="InterPro"/>
</dbReference>
<keyword evidence="6" id="KW-0732">Signal</keyword>
<dbReference type="GO" id="GO:0005576">
    <property type="term" value="C:extracellular region"/>
    <property type="evidence" value="ECO:0007669"/>
    <property type="project" value="UniProtKB-SubCell"/>
</dbReference>
<dbReference type="Pfam" id="PF00089">
    <property type="entry name" value="Trypsin"/>
    <property type="match status" value="1"/>
</dbReference>
<dbReference type="SUPFAM" id="SSF50494">
    <property type="entry name" value="Trypsin-like serine proteases"/>
    <property type="match status" value="1"/>
</dbReference>
<evidence type="ECO:0000256" key="1">
    <source>
        <dbReference type="ARBA" id="ARBA00004613"/>
    </source>
</evidence>
<proteinExistence type="predicted"/>
<dbReference type="SMART" id="SM00020">
    <property type="entry name" value="Tryp_SPc"/>
    <property type="match status" value="1"/>
</dbReference>
<organism evidence="8 9">
    <name type="scientific">Brassicogethes aeneus</name>
    <name type="common">Rape pollen beetle</name>
    <name type="synonym">Meligethes aeneus</name>
    <dbReference type="NCBI Taxonomy" id="1431903"/>
    <lineage>
        <taxon>Eukaryota</taxon>
        <taxon>Metazoa</taxon>
        <taxon>Ecdysozoa</taxon>
        <taxon>Arthropoda</taxon>
        <taxon>Hexapoda</taxon>
        <taxon>Insecta</taxon>
        <taxon>Pterygota</taxon>
        <taxon>Neoptera</taxon>
        <taxon>Endopterygota</taxon>
        <taxon>Coleoptera</taxon>
        <taxon>Polyphaga</taxon>
        <taxon>Cucujiformia</taxon>
        <taxon>Nitidulidae</taxon>
        <taxon>Meligethinae</taxon>
        <taxon>Brassicogethes</taxon>
    </lineage>
</organism>
<evidence type="ECO:0000313" key="9">
    <source>
        <dbReference type="Proteomes" id="UP001154078"/>
    </source>
</evidence>
<keyword evidence="9" id="KW-1185">Reference proteome</keyword>
<dbReference type="PROSITE" id="PS00134">
    <property type="entry name" value="TRYPSIN_HIS"/>
    <property type="match status" value="1"/>
</dbReference>
<dbReference type="Gene3D" id="2.40.10.10">
    <property type="entry name" value="Trypsin-like serine proteases"/>
    <property type="match status" value="2"/>
</dbReference>
<dbReference type="PROSITE" id="PS50240">
    <property type="entry name" value="TRYPSIN_DOM"/>
    <property type="match status" value="1"/>
</dbReference>
<name>A0A9P0FN12_BRAAE</name>
<evidence type="ECO:0000256" key="5">
    <source>
        <dbReference type="ARBA" id="ARBA00076468"/>
    </source>
</evidence>
<keyword evidence="3" id="KW-1015">Disulfide bond</keyword>